<evidence type="ECO:0000313" key="7">
    <source>
        <dbReference type="EMBL" id="AJI22180.1"/>
    </source>
</evidence>
<dbReference type="AlphaFoldDB" id="A0A0B6AB58"/>
<dbReference type="InterPro" id="IPR004680">
    <property type="entry name" value="Cit_transptr-like_dom"/>
</dbReference>
<dbReference type="HOGENOM" id="CLU_044454_0_1_9"/>
<dbReference type="GeneID" id="93644210"/>
<gene>
    <name evidence="7" type="ORF">BG04_720</name>
</gene>
<dbReference type="InterPro" id="IPR014738">
    <property type="entry name" value="Citrate_transporter"/>
</dbReference>
<accession>A0A0B6AB58</accession>
<dbReference type="GO" id="GO:0015137">
    <property type="term" value="F:citrate transmembrane transporter activity"/>
    <property type="evidence" value="ECO:0007669"/>
    <property type="project" value="InterPro"/>
</dbReference>
<evidence type="ECO:0000256" key="4">
    <source>
        <dbReference type="ARBA" id="ARBA00022989"/>
    </source>
</evidence>
<comment type="subcellular location">
    <subcellularLocation>
        <location evidence="1">Membrane</location>
        <topology evidence="1">Multi-pass membrane protein</topology>
    </subcellularLocation>
</comment>
<evidence type="ECO:0000256" key="3">
    <source>
        <dbReference type="ARBA" id="ARBA00022692"/>
    </source>
</evidence>
<evidence type="ECO:0000256" key="2">
    <source>
        <dbReference type="ARBA" id="ARBA00022448"/>
    </source>
</evidence>
<evidence type="ECO:0000259" key="6">
    <source>
        <dbReference type="Pfam" id="PF03600"/>
    </source>
</evidence>
<protein>
    <submittedName>
        <fullName evidence="7">Citrate transporter family protein</fullName>
    </submittedName>
</protein>
<organism evidence="7 8">
    <name type="scientific">Priestia megaterium (strain ATCC 14581 / DSM 32 / CCUG 1817 / JCM 2506 / NBRC 15308 / NCIMB 9376 / NCTC 10342 / NRRL B-14308 / VKM B-512 / Ford 19)</name>
    <name type="common">Bacillus megaterium</name>
    <dbReference type="NCBI Taxonomy" id="1348623"/>
    <lineage>
        <taxon>Bacteria</taxon>
        <taxon>Bacillati</taxon>
        <taxon>Bacillota</taxon>
        <taxon>Bacilli</taxon>
        <taxon>Bacillales</taxon>
        <taxon>Bacillaceae</taxon>
        <taxon>Priestia</taxon>
    </lineage>
</organism>
<proteinExistence type="predicted"/>
<dbReference type="EMBL" id="CP009920">
    <property type="protein sequence ID" value="AJI22180.1"/>
    <property type="molecule type" value="Genomic_DNA"/>
</dbReference>
<name>A0A0B6AB58_PRIM2</name>
<dbReference type="Pfam" id="PF03600">
    <property type="entry name" value="CitMHS"/>
    <property type="match status" value="1"/>
</dbReference>
<evidence type="ECO:0000313" key="8">
    <source>
        <dbReference type="Proteomes" id="UP000031829"/>
    </source>
</evidence>
<dbReference type="PATRIC" id="fig|592022.4.peg.3777"/>
<reference evidence="7 8" key="1">
    <citation type="journal article" date="2015" name="Genome Announc.">
        <title>Complete genome sequences for 35 biothreat assay-relevant bacillus species.</title>
        <authorList>
            <person name="Johnson S.L."/>
            <person name="Daligault H.E."/>
            <person name="Davenport K.W."/>
            <person name="Jaissle J."/>
            <person name="Frey K.G."/>
            <person name="Ladner J.T."/>
            <person name="Broomall S.M."/>
            <person name="Bishop-Lilly K.A."/>
            <person name="Bruce D.C."/>
            <person name="Gibbons H.S."/>
            <person name="Coyne S.R."/>
            <person name="Lo C.C."/>
            <person name="Meincke L."/>
            <person name="Munk A.C."/>
            <person name="Koroleva G.I."/>
            <person name="Rosenzweig C.N."/>
            <person name="Palacios G.F."/>
            <person name="Redden C.L."/>
            <person name="Minogue T.D."/>
            <person name="Chain P.S."/>
        </authorList>
    </citation>
    <scope>NUCLEOTIDE SEQUENCE [LARGE SCALE GENOMIC DNA]</scope>
    <source>
        <strain evidence="8">ATCC 14581 / DSM 32 / JCM 2506 / NBRC 15308 / NCIMB 9376 / NCTC 10342 / NRRL B-14308 / VKM B-512</strain>
    </source>
</reference>
<keyword evidence="5" id="KW-0472">Membrane</keyword>
<feature type="domain" description="Citrate transporter-like" evidence="6">
    <location>
        <begin position="14"/>
        <end position="383"/>
    </location>
</feature>
<dbReference type="GO" id="GO:0016020">
    <property type="term" value="C:membrane"/>
    <property type="evidence" value="ECO:0007669"/>
    <property type="project" value="UniProtKB-SubCell"/>
</dbReference>
<keyword evidence="3" id="KW-0812">Transmembrane</keyword>
<sequence length="438" mass="47083">MLALLGFTMIIVFTYLIMSKRMSPIVALMVIPLLFAVIGGFGKGVGDMMLEGLKQVAPSAAMLLFAILYFGVMIDAGLFDPLIKQLLKIVKGDPLKIVIGTALLSLLVALDGDGTTTYMITVSALLPLYKRLNMSPLVLTTVAMLSLSIMSSMTPWGGPATRAIVALHLDASEFFIPLLPTLIGGALWVVFTGYILGKKERRRLGAIDIEQFELKSSLAFAEDASLTSQEDITQPKKIWINLALTIALMVVLVSGIWSVSVLFMIGFALALMINYPKLEDQKERLMAHAGNALTVAALVFAAGIFTGILSGTKMVDEMASLLIHLVPDSLGSFLPTIVALTSMPFTFVMSNDAYYFGVLPIFAETAASYGIDPMEIARASVLGQPVHLLSPLVASTFLLVGMVGVDLGEHQRFAFKWAILTSLVLIVLAIVTGALTLF</sequence>
<keyword evidence="2" id="KW-0813">Transport</keyword>
<keyword evidence="4" id="KW-1133">Transmembrane helix</keyword>
<dbReference type="RefSeq" id="WP_013084478.1">
    <property type="nucleotide sequence ID" value="NZ_BCVB01000001.1"/>
</dbReference>
<evidence type="ECO:0000256" key="5">
    <source>
        <dbReference type="ARBA" id="ARBA00023136"/>
    </source>
</evidence>
<evidence type="ECO:0000256" key="1">
    <source>
        <dbReference type="ARBA" id="ARBA00004141"/>
    </source>
</evidence>
<dbReference type="Proteomes" id="UP000031829">
    <property type="component" value="Chromosome"/>
</dbReference>
<dbReference type="NCBIfam" id="TIGR00784">
    <property type="entry name" value="citMHS"/>
    <property type="match status" value="1"/>
</dbReference>
<dbReference type="KEGG" id="bmeg:BG04_720"/>